<dbReference type="AlphaFoldDB" id="A0A1C1CLJ5"/>
<name>A0A1C1CLJ5_9EURO</name>
<sequence length="141" mass="14886">MEVNGGDGGSRPLTSDFVSEPRRVLIPEKHHQARVTLLNDRLIQLGQEDYKVVDVSVELPSIVGVGLQDRHLSLPSVCLDEAAAAAAAAEDMTVTAGHGPAIKCRVFRPPSQEPQEPQEPPGGGVFYHIHGGGYVLGSASG</sequence>
<evidence type="ECO:0008006" key="3">
    <source>
        <dbReference type="Google" id="ProtNLM"/>
    </source>
</evidence>
<dbReference type="SUPFAM" id="SSF53474">
    <property type="entry name" value="alpha/beta-Hydrolases"/>
    <property type="match status" value="1"/>
</dbReference>
<dbReference type="Proteomes" id="UP000094526">
    <property type="component" value="Unassembled WGS sequence"/>
</dbReference>
<organism evidence="1 2">
    <name type="scientific">Cladophialophora carrionii</name>
    <dbReference type="NCBI Taxonomy" id="86049"/>
    <lineage>
        <taxon>Eukaryota</taxon>
        <taxon>Fungi</taxon>
        <taxon>Dikarya</taxon>
        <taxon>Ascomycota</taxon>
        <taxon>Pezizomycotina</taxon>
        <taxon>Eurotiomycetes</taxon>
        <taxon>Chaetothyriomycetidae</taxon>
        <taxon>Chaetothyriales</taxon>
        <taxon>Herpotrichiellaceae</taxon>
        <taxon>Cladophialophora</taxon>
    </lineage>
</organism>
<accession>A0A1C1CLJ5</accession>
<gene>
    <name evidence="1" type="ORF">CLCR_05204</name>
</gene>
<comment type="caution">
    <text evidence="1">The sequence shown here is derived from an EMBL/GenBank/DDBJ whole genome shotgun (WGS) entry which is preliminary data.</text>
</comment>
<keyword evidence="2" id="KW-1185">Reference proteome</keyword>
<evidence type="ECO:0000313" key="2">
    <source>
        <dbReference type="Proteomes" id="UP000094526"/>
    </source>
</evidence>
<reference evidence="2" key="1">
    <citation type="submission" date="2015-07" db="EMBL/GenBank/DDBJ databases">
        <authorList>
            <person name="Teixeira M.M."/>
            <person name="Souza R.C."/>
            <person name="Almeida L.G."/>
            <person name="Vicente V.A."/>
            <person name="de Hoog S."/>
            <person name="Bocca A.L."/>
            <person name="de Almeida S.R."/>
            <person name="Vasconcelos A.T."/>
            <person name="Felipe M.S."/>
        </authorList>
    </citation>
    <scope>NUCLEOTIDE SEQUENCE [LARGE SCALE GENOMIC DNA]</scope>
    <source>
        <strain evidence="2">KSF</strain>
    </source>
</reference>
<protein>
    <recommendedName>
        <fullName evidence="3">Alpha/beta hydrolase fold-3 domain-containing protein</fullName>
    </recommendedName>
</protein>
<dbReference type="EMBL" id="LGRB01000011">
    <property type="protein sequence ID" value="OCT49373.1"/>
    <property type="molecule type" value="Genomic_DNA"/>
</dbReference>
<dbReference type="InterPro" id="IPR029058">
    <property type="entry name" value="AB_hydrolase_fold"/>
</dbReference>
<dbReference type="VEuPathDB" id="FungiDB:CLCR_05204"/>
<dbReference type="Gene3D" id="3.40.50.1820">
    <property type="entry name" value="alpha/beta hydrolase"/>
    <property type="match status" value="1"/>
</dbReference>
<evidence type="ECO:0000313" key="1">
    <source>
        <dbReference type="EMBL" id="OCT49373.1"/>
    </source>
</evidence>
<proteinExistence type="predicted"/>